<protein>
    <submittedName>
        <fullName evidence="1">Uncharacterized protein</fullName>
    </submittedName>
</protein>
<sequence length="464" mass="52901">MNLRVEDDGIWSRIRAEEDVRDARVKNELITKLKANGLLSDKQMDQFEREFVRREDKKQSLQSTRQRQLEMNKKYKMSLYHFIPRVVEHIVNHAPKDCCVQIYEDVVSVIPSHSKGSATDAVSLHETPETPFSVCRTSRRGSAKSNAELIDILASTANLENQEAVSIRGQITFADSIDASGTSGILNLKAGLVSGGRLGRDHMLADVPNHYVRDRLMNYILTMLDEDRREEAQKAVFSDLSAAELEQYSAIIWQKQRDMELEEQAEWDKARRAIIKREAQEATIAANLERQDTLINEINNRNIDLTPKPGFAVRDYYKVYPISGSVVKPGIDKPGLNGAAGMVPEERDVEVGYDIDRDCDQIRAMIARFLKESEWSGNQFRWVLDHTTRPQLNTFLEKTGPSAGKQSKIFPLAWEFFKKREMLGYSLTNTPNDAGVLRERDGNRRKRPCAGGKENTRGKRTRRT</sequence>
<name>A0ACB9YLE7_9PEZI</name>
<comment type="caution">
    <text evidence="1">The sequence shown here is derived from an EMBL/GenBank/DDBJ whole genome shotgun (WGS) entry which is preliminary data.</text>
</comment>
<reference evidence="1 2" key="1">
    <citation type="journal article" date="2022" name="New Phytol.">
        <title>Ecological generalism drives hyperdiversity of secondary metabolite gene clusters in xylarialean endophytes.</title>
        <authorList>
            <person name="Franco M.E.E."/>
            <person name="Wisecaver J.H."/>
            <person name="Arnold A.E."/>
            <person name="Ju Y.M."/>
            <person name="Slot J.C."/>
            <person name="Ahrendt S."/>
            <person name="Moore L.P."/>
            <person name="Eastman K.E."/>
            <person name="Scott K."/>
            <person name="Konkel Z."/>
            <person name="Mondo S.J."/>
            <person name="Kuo A."/>
            <person name="Hayes R.D."/>
            <person name="Haridas S."/>
            <person name="Andreopoulos B."/>
            <person name="Riley R."/>
            <person name="LaButti K."/>
            <person name="Pangilinan J."/>
            <person name="Lipzen A."/>
            <person name="Amirebrahimi M."/>
            <person name="Yan J."/>
            <person name="Adam C."/>
            <person name="Keymanesh K."/>
            <person name="Ng V."/>
            <person name="Louie K."/>
            <person name="Northen T."/>
            <person name="Drula E."/>
            <person name="Henrissat B."/>
            <person name="Hsieh H.M."/>
            <person name="Youens-Clark K."/>
            <person name="Lutzoni F."/>
            <person name="Miadlikowska J."/>
            <person name="Eastwood D.C."/>
            <person name="Hamelin R.C."/>
            <person name="Grigoriev I.V."/>
            <person name="U'Ren J.M."/>
        </authorList>
    </citation>
    <scope>NUCLEOTIDE SEQUENCE [LARGE SCALE GENOMIC DNA]</scope>
    <source>
        <strain evidence="1 2">CBS 119005</strain>
    </source>
</reference>
<dbReference type="EMBL" id="MU393605">
    <property type="protein sequence ID" value="KAI4859968.1"/>
    <property type="molecule type" value="Genomic_DNA"/>
</dbReference>
<evidence type="ECO:0000313" key="1">
    <source>
        <dbReference type="EMBL" id="KAI4859968.1"/>
    </source>
</evidence>
<gene>
    <name evidence="1" type="ORF">F4820DRAFT_438260</name>
</gene>
<accession>A0ACB9YLE7</accession>
<keyword evidence="2" id="KW-1185">Reference proteome</keyword>
<organism evidence="1 2">
    <name type="scientific">Hypoxylon rubiginosum</name>
    <dbReference type="NCBI Taxonomy" id="110542"/>
    <lineage>
        <taxon>Eukaryota</taxon>
        <taxon>Fungi</taxon>
        <taxon>Dikarya</taxon>
        <taxon>Ascomycota</taxon>
        <taxon>Pezizomycotina</taxon>
        <taxon>Sordariomycetes</taxon>
        <taxon>Xylariomycetidae</taxon>
        <taxon>Xylariales</taxon>
        <taxon>Hypoxylaceae</taxon>
        <taxon>Hypoxylon</taxon>
    </lineage>
</organism>
<evidence type="ECO:0000313" key="2">
    <source>
        <dbReference type="Proteomes" id="UP001497700"/>
    </source>
</evidence>
<proteinExistence type="predicted"/>
<dbReference type="Proteomes" id="UP001497700">
    <property type="component" value="Unassembled WGS sequence"/>
</dbReference>